<feature type="signal peptide" evidence="1">
    <location>
        <begin position="1"/>
        <end position="15"/>
    </location>
</feature>
<name>A0A0A9F625_ARUDO</name>
<protein>
    <recommendedName>
        <fullName evidence="3">Secreted protein</fullName>
    </recommendedName>
</protein>
<sequence length="63" mass="7298">MLFLLLFLPKHCSLSSRSTRKTCQRFAYFRVSSFAGCSFITAFHSNRRSCSSWSAHLFLWGSQ</sequence>
<dbReference type="AlphaFoldDB" id="A0A0A9F625"/>
<evidence type="ECO:0000313" key="2">
    <source>
        <dbReference type="EMBL" id="JAE07812.1"/>
    </source>
</evidence>
<evidence type="ECO:0008006" key="3">
    <source>
        <dbReference type="Google" id="ProtNLM"/>
    </source>
</evidence>
<keyword evidence="1" id="KW-0732">Signal</keyword>
<dbReference type="EMBL" id="GBRH01190084">
    <property type="protein sequence ID" value="JAE07812.1"/>
    <property type="molecule type" value="Transcribed_RNA"/>
</dbReference>
<reference evidence="2" key="1">
    <citation type="submission" date="2014-09" db="EMBL/GenBank/DDBJ databases">
        <authorList>
            <person name="Magalhaes I.L.F."/>
            <person name="Oliveira U."/>
            <person name="Santos F.R."/>
            <person name="Vidigal T.H.D.A."/>
            <person name="Brescovit A.D."/>
            <person name="Santos A.J."/>
        </authorList>
    </citation>
    <scope>NUCLEOTIDE SEQUENCE</scope>
    <source>
        <tissue evidence="2">Shoot tissue taken approximately 20 cm above the soil surface</tissue>
    </source>
</reference>
<reference evidence="2" key="2">
    <citation type="journal article" date="2015" name="Data Brief">
        <title>Shoot transcriptome of the giant reed, Arundo donax.</title>
        <authorList>
            <person name="Barrero R.A."/>
            <person name="Guerrero F.D."/>
            <person name="Moolhuijzen P."/>
            <person name="Goolsby J.A."/>
            <person name="Tidwell J."/>
            <person name="Bellgard S.E."/>
            <person name="Bellgard M.I."/>
        </authorList>
    </citation>
    <scope>NUCLEOTIDE SEQUENCE</scope>
    <source>
        <tissue evidence="2">Shoot tissue taken approximately 20 cm above the soil surface</tissue>
    </source>
</reference>
<evidence type="ECO:0000256" key="1">
    <source>
        <dbReference type="SAM" id="SignalP"/>
    </source>
</evidence>
<proteinExistence type="predicted"/>
<accession>A0A0A9F625</accession>
<organism evidence="2">
    <name type="scientific">Arundo donax</name>
    <name type="common">Giant reed</name>
    <name type="synonym">Donax arundinaceus</name>
    <dbReference type="NCBI Taxonomy" id="35708"/>
    <lineage>
        <taxon>Eukaryota</taxon>
        <taxon>Viridiplantae</taxon>
        <taxon>Streptophyta</taxon>
        <taxon>Embryophyta</taxon>
        <taxon>Tracheophyta</taxon>
        <taxon>Spermatophyta</taxon>
        <taxon>Magnoliopsida</taxon>
        <taxon>Liliopsida</taxon>
        <taxon>Poales</taxon>
        <taxon>Poaceae</taxon>
        <taxon>PACMAD clade</taxon>
        <taxon>Arundinoideae</taxon>
        <taxon>Arundineae</taxon>
        <taxon>Arundo</taxon>
    </lineage>
</organism>
<feature type="chain" id="PRO_5012249405" description="Secreted protein" evidence="1">
    <location>
        <begin position="16"/>
        <end position="63"/>
    </location>
</feature>